<dbReference type="Gene3D" id="3.40.50.1820">
    <property type="entry name" value="alpha/beta hydrolase"/>
    <property type="match status" value="1"/>
</dbReference>
<protein>
    <recommendedName>
        <fullName evidence="2">AB hydrolase-1 domain-containing protein</fullName>
    </recommendedName>
</protein>
<comment type="caution">
    <text evidence="3">The sequence shown here is derived from an EMBL/GenBank/DDBJ whole genome shotgun (WGS) entry which is preliminary data.</text>
</comment>
<dbReference type="Pfam" id="PF00561">
    <property type="entry name" value="Abhydrolase_1"/>
    <property type="match status" value="1"/>
</dbReference>
<dbReference type="InterPro" id="IPR050471">
    <property type="entry name" value="AB_hydrolase"/>
</dbReference>
<dbReference type="OrthoDB" id="9799612at2"/>
<dbReference type="SUPFAM" id="SSF53474">
    <property type="entry name" value="alpha/beta-Hydrolases"/>
    <property type="match status" value="1"/>
</dbReference>
<evidence type="ECO:0000313" key="3">
    <source>
        <dbReference type="EMBL" id="GAD59974.1"/>
    </source>
</evidence>
<dbReference type="PRINTS" id="PR00111">
    <property type="entry name" value="ABHYDROLASE"/>
</dbReference>
<dbReference type="Proteomes" id="UP000016569">
    <property type="component" value="Unassembled WGS sequence"/>
</dbReference>
<gene>
    <name evidence="3" type="ORF">MBEBAB_2224</name>
</gene>
<proteinExistence type="predicted"/>
<dbReference type="Gene3D" id="1.10.10.10">
    <property type="entry name" value="Winged helix-like DNA-binding domain superfamily/Winged helix DNA-binding domain"/>
    <property type="match status" value="1"/>
</dbReference>
<feature type="region of interest" description="Disordered" evidence="1">
    <location>
        <begin position="237"/>
        <end position="257"/>
    </location>
</feature>
<dbReference type="PANTHER" id="PTHR43433">
    <property type="entry name" value="HYDROLASE, ALPHA/BETA FOLD FAMILY PROTEIN"/>
    <property type="match status" value="1"/>
</dbReference>
<organism evidence="3 4">
    <name type="scientific">Brevundimonas abyssalis TAR-001</name>
    <dbReference type="NCBI Taxonomy" id="1391729"/>
    <lineage>
        <taxon>Bacteria</taxon>
        <taxon>Pseudomonadati</taxon>
        <taxon>Pseudomonadota</taxon>
        <taxon>Alphaproteobacteria</taxon>
        <taxon>Caulobacterales</taxon>
        <taxon>Caulobacteraceae</taxon>
        <taxon>Brevundimonas</taxon>
    </lineage>
</organism>
<dbReference type="InterPro" id="IPR029058">
    <property type="entry name" value="AB_hydrolase_fold"/>
</dbReference>
<dbReference type="EMBL" id="BATC01000046">
    <property type="protein sequence ID" value="GAD59974.1"/>
    <property type="molecule type" value="Genomic_DNA"/>
</dbReference>
<dbReference type="AlphaFoldDB" id="A0A8E0NCW0"/>
<evidence type="ECO:0000313" key="4">
    <source>
        <dbReference type="Proteomes" id="UP000016569"/>
    </source>
</evidence>
<dbReference type="PANTHER" id="PTHR43433:SF8">
    <property type="entry name" value="BIFUNCTIONAL LIPASE_ADENYLATE CYCLASE LIPJ"/>
    <property type="match status" value="1"/>
</dbReference>
<sequence length="537" mass="59630">MAASPTVVSPGLAVNLLGSLEVWAAGRRLELPASRKTRALLGYLILIRSPQRRDRLCELFWEVPDDPRGALRWSLTKLRPLLNRDGVERLTADRERVEVVSDDVDVDLRRIQACADDPEAAFEDLAEAWRTADNILLDDCELANQPAFAVWLDRERQALAQLRAGVARRLALDFETGADEALVWAVRWLDDQPFDPDAARAVVAMTRRARGAEEARRSADELETVFRDAGLTAPAWSTPAVTSAAPSDRPRPDAPRPRQTVRFVRAADGVSLAWASVGREDAPPLVKAANWLTHLELDWEAPIWSPLYRDLAATHRLVRYDSRGCGLSDWDAPEISLETFVSDLEAVVDAAGLERFPLLGISQGASVSIEYAARHPERVSHLILFGGYPAGWRHIATPAEVREREAVMVLTEAGWGRPDPAYRRIFSGTFMPDATPDELDWFDEFQRQTTSSRNAVRFLQAFSELDVRHRLGAVKAPTLVIHSRGDRRIPMATGRELATAIPSAEFVGLDSNNHLLIGREPAAADFTAAVRRFIAEA</sequence>
<evidence type="ECO:0000259" key="2">
    <source>
        <dbReference type="Pfam" id="PF00561"/>
    </source>
</evidence>
<dbReference type="InterPro" id="IPR036388">
    <property type="entry name" value="WH-like_DNA-bd_sf"/>
</dbReference>
<evidence type="ECO:0000256" key="1">
    <source>
        <dbReference type="SAM" id="MobiDB-lite"/>
    </source>
</evidence>
<feature type="domain" description="AB hydrolase-1" evidence="2">
    <location>
        <begin position="303"/>
        <end position="395"/>
    </location>
</feature>
<accession>A0A8E0NCW0</accession>
<dbReference type="InterPro" id="IPR000073">
    <property type="entry name" value="AB_hydrolase_1"/>
</dbReference>
<reference evidence="4" key="1">
    <citation type="journal article" date="2013" name="Genome Announc.">
        <title>Draft Genome Sequence of the Dimorphic Prosthecate Bacterium Brevundimonas abyssalis TAR-001T.</title>
        <authorList>
            <person name="Tsubouchi T."/>
            <person name="Nishi S."/>
            <person name="Usui K."/>
            <person name="Shimane Y."/>
            <person name="Takaki Y."/>
            <person name="Maruyama T."/>
            <person name="Hatada Y."/>
        </authorList>
    </citation>
    <scope>NUCLEOTIDE SEQUENCE [LARGE SCALE GENOMIC DNA]</scope>
    <source>
        <strain evidence="4">TAR-001</strain>
    </source>
</reference>
<name>A0A8E0NCW0_9CAUL</name>
<dbReference type="RefSeq" id="WP_021698068.1">
    <property type="nucleotide sequence ID" value="NZ_BATC01000046.1"/>
</dbReference>
<keyword evidence="4" id="KW-1185">Reference proteome</keyword>